<proteinExistence type="predicted"/>
<dbReference type="Proteomes" id="UP001625389">
    <property type="component" value="Unassembled WGS sequence"/>
</dbReference>
<evidence type="ECO:0000313" key="2">
    <source>
        <dbReference type="EMBL" id="MFL2029854.1"/>
    </source>
</evidence>
<dbReference type="EMBL" id="JBGQPK010000043">
    <property type="protein sequence ID" value="MFL2029854.1"/>
    <property type="molecule type" value="Genomic_DNA"/>
</dbReference>
<evidence type="ECO:0000313" key="3">
    <source>
        <dbReference type="Proteomes" id="UP001625389"/>
    </source>
</evidence>
<sequence length="324" mass="36129">MLLFLGLAGGLYWVLTKIDELLFDAIVLHRSLSLTLQTSLSLLLRLVIILLVSGLSFAIFKWHNGAVIAQASRKSKKVWRWVLLSLGLLIIILSGVVLANQAVADKRQAVKSSSTAVSKKKAAAGQITPYDSFSDAMDTTLKSSVVSNRFIPSSGKIPLTDPPESDLIEVRPLVLSSEKLKWMDSQITLDQAWVAKFQPTMIDMGKDQVSVNGAVVFQITIKTGKYDNYYYPSQGRLVTNLGTSYEPAASFIMDGGMPRHKNRSQYIYFCFKQTLDDVQQVKYFRYSFAAIVGDEQTEKLPDHSVTVEFDNKKQPLEYGAPIQF</sequence>
<keyword evidence="3" id="KW-1185">Reference proteome</keyword>
<feature type="transmembrane region" description="Helical" evidence="1">
    <location>
        <begin position="81"/>
        <end position="103"/>
    </location>
</feature>
<evidence type="ECO:0000256" key="1">
    <source>
        <dbReference type="SAM" id="Phobius"/>
    </source>
</evidence>
<gene>
    <name evidence="2" type="ORF">ACEN34_09520</name>
</gene>
<accession>A0ABW8UIY7</accession>
<keyword evidence="1" id="KW-1133">Transmembrane helix</keyword>
<organism evidence="2 3">
    <name type="scientific">Loigolactobacillus zhaoyuanensis</name>
    <dbReference type="NCBI Taxonomy" id="2486017"/>
    <lineage>
        <taxon>Bacteria</taxon>
        <taxon>Bacillati</taxon>
        <taxon>Bacillota</taxon>
        <taxon>Bacilli</taxon>
        <taxon>Lactobacillales</taxon>
        <taxon>Lactobacillaceae</taxon>
        <taxon>Loigolactobacillus</taxon>
    </lineage>
</organism>
<protein>
    <submittedName>
        <fullName evidence="2">Uncharacterized protein</fullName>
    </submittedName>
</protein>
<reference evidence="2 3" key="1">
    <citation type="submission" date="2024-08" db="EMBL/GenBank/DDBJ databases">
        <authorList>
            <person name="Arias E."/>
        </authorList>
    </citation>
    <scope>NUCLEOTIDE SEQUENCE [LARGE SCALE GENOMIC DNA]</scope>
    <source>
        <strain evidence="2 3">FAM 25317</strain>
    </source>
</reference>
<comment type="caution">
    <text evidence="2">The sequence shown here is derived from an EMBL/GenBank/DDBJ whole genome shotgun (WGS) entry which is preliminary data.</text>
</comment>
<keyword evidence="1" id="KW-0472">Membrane</keyword>
<name>A0ABW8UIY7_9LACO</name>
<feature type="transmembrane region" description="Helical" evidence="1">
    <location>
        <begin position="40"/>
        <end position="60"/>
    </location>
</feature>
<keyword evidence="1" id="KW-0812">Transmembrane</keyword>